<sequence>MSDPVLGVPTVEAWAMRNRYTDFLGFLWFLTLGFSALALAIAVGLVFAAWSLLL</sequence>
<comment type="caution">
    <text evidence="2">The sequence shown here is derived from an EMBL/GenBank/DDBJ whole genome shotgun (WGS) entry which is preliminary data.</text>
</comment>
<keyword evidence="1" id="KW-1133">Transmembrane helix</keyword>
<feature type="transmembrane region" description="Helical" evidence="1">
    <location>
        <begin position="26"/>
        <end position="53"/>
    </location>
</feature>
<name>A0A839XHR9_9PSEU</name>
<reference evidence="2 3" key="1">
    <citation type="submission" date="2020-08" db="EMBL/GenBank/DDBJ databases">
        <title>Sequencing the genomes of 1000 actinobacteria strains.</title>
        <authorList>
            <person name="Klenk H.-P."/>
        </authorList>
    </citation>
    <scope>NUCLEOTIDE SEQUENCE [LARGE SCALE GENOMIC DNA]</scope>
    <source>
        <strain evidence="2 3">DSM 45267</strain>
    </source>
</reference>
<protein>
    <submittedName>
        <fullName evidence="2">Uncharacterized protein</fullName>
    </submittedName>
</protein>
<keyword evidence="1" id="KW-0812">Transmembrane</keyword>
<dbReference type="AlphaFoldDB" id="A0A839XHR9"/>
<keyword evidence="3" id="KW-1185">Reference proteome</keyword>
<dbReference type="Proteomes" id="UP000564573">
    <property type="component" value="Unassembled WGS sequence"/>
</dbReference>
<evidence type="ECO:0000313" key="3">
    <source>
        <dbReference type="Proteomes" id="UP000564573"/>
    </source>
</evidence>
<dbReference type="RefSeq" id="WP_183778264.1">
    <property type="nucleotide sequence ID" value="NZ_JACIBS010000001.1"/>
</dbReference>
<evidence type="ECO:0000313" key="2">
    <source>
        <dbReference type="EMBL" id="MBB3661299.1"/>
    </source>
</evidence>
<keyword evidence="1" id="KW-0472">Membrane</keyword>
<proteinExistence type="predicted"/>
<accession>A0A839XHR9</accession>
<dbReference type="EMBL" id="JACIBS010000001">
    <property type="protein sequence ID" value="MBB3661299.1"/>
    <property type="molecule type" value="Genomic_DNA"/>
</dbReference>
<organism evidence="2 3">
    <name type="scientific">Prauserella sediminis</name>
    <dbReference type="NCBI Taxonomy" id="577680"/>
    <lineage>
        <taxon>Bacteria</taxon>
        <taxon>Bacillati</taxon>
        <taxon>Actinomycetota</taxon>
        <taxon>Actinomycetes</taxon>
        <taxon>Pseudonocardiales</taxon>
        <taxon>Pseudonocardiaceae</taxon>
        <taxon>Prauserella</taxon>
        <taxon>Prauserella salsuginis group</taxon>
    </lineage>
</organism>
<gene>
    <name evidence="2" type="ORF">FB384_000203</name>
</gene>
<evidence type="ECO:0000256" key="1">
    <source>
        <dbReference type="SAM" id="Phobius"/>
    </source>
</evidence>